<dbReference type="InterPro" id="IPR000742">
    <property type="entry name" value="EGF"/>
</dbReference>
<keyword evidence="1" id="KW-1133">Transmembrane helix</keyword>
<comment type="caution">
    <text evidence="3">The sequence shown here is derived from an EMBL/GenBank/DDBJ whole genome shotgun (WGS) entry which is preliminary data.</text>
</comment>
<protein>
    <recommendedName>
        <fullName evidence="2">EGF-like domain-containing protein</fullName>
    </recommendedName>
</protein>
<keyword evidence="1" id="KW-0472">Membrane</keyword>
<dbReference type="AlphaFoldDB" id="A0A8S1GZI7"/>
<evidence type="ECO:0000256" key="1">
    <source>
        <dbReference type="SAM" id="Phobius"/>
    </source>
</evidence>
<gene>
    <name evidence="3" type="ORF">CAUJ_LOCUS4421</name>
</gene>
<keyword evidence="4" id="KW-1185">Reference proteome</keyword>
<evidence type="ECO:0000313" key="3">
    <source>
        <dbReference type="EMBL" id="CAD6188502.1"/>
    </source>
</evidence>
<dbReference type="Proteomes" id="UP000835052">
    <property type="component" value="Unassembled WGS sequence"/>
</dbReference>
<evidence type="ECO:0000259" key="2">
    <source>
        <dbReference type="PROSITE" id="PS01186"/>
    </source>
</evidence>
<organism evidence="3 4">
    <name type="scientific">Caenorhabditis auriculariae</name>
    <dbReference type="NCBI Taxonomy" id="2777116"/>
    <lineage>
        <taxon>Eukaryota</taxon>
        <taxon>Metazoa</taxon>
        <taxon>Ecdysozoa</taxon>
        <taxon>Nematoda</taxon>
        <taxon>Chromadorea</taxon>
        <taxon>Rhabditida</taxon>
        <taxon>Rhabditina</taxon>
        <taxon>Rhabditomorpha</taxon>
        <taxon>Rhabditoidea</taxon>
        <taxon>Rhabditidae</taxon>
        <taxon>Peloderinae</taxon>
        <taxon>Caenorhabditis</taxon>
    </lineage>
</organism>
<sequence length="523" mass="59008">MTRRKAVLDAAGIGLNQHGAVVCSRRLGRYPRKEGRVAAADGEAIWVRTYPNLIVIELEHLEFPKRITPTTPVQRNFVAILRLILRPNHLATFVLRGLIVALRANYFGCSYALHNYYQSQLGDVRLSSTSVVFSTRFGGNSDNGLSSSGASPNKRSICPLVVIRRRSSASRLCWPRPKALCPFLETTSLIRALIFLMCCFFSLLLLLASAAVVHSNVVNYRIHDLNDNEVNECVERAMEYLMDETCLFFSENLKNTSLQSPSYNQREHCAWQASNRTVHLGPSCISEDTCLNLLASMLDANFPRHQIVTQINLRYNCTEKCTTVCEHGGELRDDCTCKCEYGFTGQRCENLARESSFTDSSCGIVDSKASGGVVSLSTFPDSRPKITFCQWLIKTDDAWGLVDAEIEVLGLDDVNVSPDQNCNDRLNFYGTKDVKGNDPMRRFAEHHARKVVLQLAAGRAPQRSFLKQQFVHRPQDPLQHHPRAVCGPRLLRRDDRLGDHQLCLIVRLVRRRRLSMILKYSQT</sequence>
<feature type="domain" description="EGF-like" evidence="2">
    <location>
        <begin position="337"/>
        <end position="348"/>
    </location>
</feature>
<accession>A0A8S1GZI7</accession>
<dbReference type="EMBL" id="CAJGYM010000008">
    <property type="protein sequence ID" value="CAD6188502.1"/>
    <property type="molecule type" value="Genomic_DNA"/>
</dbReference>
<name>A0A8S1GZI7_9PELO</name>
<dbReference type="PROSITE" id="PS01186">
    <property type="entry name" value="EGF_2"/>
    <property type="match status" value="1"/>
</dbReference>
<feature type="transmembrane region" description="Helical" evidence="1">
    <location>
        <begin position="192"/>
        <end position="213"/>
    </location>
</feature>
<proteinExistence type="predicted"/>
<evidence type="ECO:0000313" key="4">
    <source>
        <dbReference type="Proteomes" id="UP000835052"/>
    </source>
</evidence>
<keyword evidence="1" id="KW-0812">Transmembrane</keyword>
<reference evidence="3" key="1">
    <citation type="submission" date="2020-10" db="EMBL/GenBank/DDBJ databases">
        <authorList>
            <person name="Kikuchi T."/>
        </authorList>
    </citation>
    <scope>NUCLEOTIDE SEQUENCE</scope>
    <source>
        <strain evidence="3">NKZ352</strain>
    </source>
</reference>
<dbReference type="OrthoDB" id="5808781at2759"/>